<dbReference type="AlphaFoldDB" id="A0A6P1ZC78"/>
<dbReference type="NCBIfam" id="TIGR02199">
    <property type="entry name" value="rfaE_dom_II"/>
    <property type="match status" value="1"/>
</dbReference>
<keyword evidence="5" id="KW-0067">ATP-binding</keyword>
<evidence type="ECO:0000313" key="9">
    <source>
        <dbReference type="EMBL" id="TVM31014.1"/>
    </source>
</evidence>
<protein>
    <recommendedName>
        <fullName evidence="1">D-glycero-beta-D-manno-heptose 1-phosphate adenylyltransferase</fullName>
        <ecNumber evidence="1">2.7.7.70</ecNumber>
    </recommendedName>
</protein>
<name>A0A6P1ZC78_9BACT</name>
<dbReference type="GO" id="GO:0005524">
    <property type="term" value="F:ATP binding"/>
    <property type="evidence" value="ECO:0007669"/>
    <property type="project" value="UniProtKB-KW"/>
</dbReference>
<accession>A0A6P1ZC78</accession>
<dbReference type="PANTHER" id="PTHR43793:SF2">
    <property type="entry name" value="BIFUNCTIONAL PROTEIN HLDE"/>
    <property type="match status" value="1"/>
</dbReference>
<keyword evidence="6" id="KW-0119">Carbohydrate metabolism</keyword>
<evidence type="ECO:0000256" key="1">
    <source>
        <dbReference type="ARBA" id="ARBA00012519"/>
    </source>
</evidence>
<gene>
    <name evidence="9" type="primary">rfaE2</name>
    <name evidence="9" type="ORF">DQK91_19440</name>
</gene>
<keyword evidence="3 9" id="KW-0548">Nucleotidyltransferase</keyword>
<evidence type="ECO:0000256" key="3">
    <source>
        <dbReference type="ARBA" id="ARBA00022695"/>
    </source>
</evidence>
<dbReference type="PANTHER" id="PTHR43793">
    <property type="entry name" value="FAD SYNTHASE"/>
    <property type="match status" value="1"/>
</dbReference>
<evidence type="ECO:0000259" key="8">
    <source>
        <dbReference type="Pfam" id="PF01467"/>
    </source>
</evidence>
<dbReference type="GO" id="GO:0016773">
    <property type="term" value="F:phosphotransferase activity, alcohol group as acceptor"/>
    <property type="evidence" value="ECO:0007669"/>
    <property type="project" value="InterPro"/>
</dbReference>
<dbReference type="EC" id="2.7.7.70" evidence="1"/>
<comment type="caution">
    <text evidence="9">The sequence shown here is derived from an EMBL/GenBank/DDBJ whole genome shotgun (WGS) entry which is preliminary data.</text>
</comment>
<dbReference type="InterPro" id="IPR011914">
    <property type="entry name" value="RfaE_dom_II"/>
</dbReference>
<dbReference type="GO" id="GO:0005975">
    <property type="term" value="P:carbohydrate metabolic process"/>
    <property type="evidence" value="ECO:0007669"/>
    <property type="project" value="InterPro"/>
</dbReference>
<dbReference type="GO" id="GO:0016779">
    <property type="term" value="F:nucleotidyltransferase activity"/>
    <property type="evidence" value="ECO:0007669"/>
    <property type="project" value="UniProtKB-KW"/>
</dbReference>
<dbReference type="NCBIfam" id="TIGR00125">
    <property type="entry name" value="cyt_tran_rel"/>
    <property type="match status" value="1"/>
</dbReference>
<evidence type="ECO:0000256" key="7">
    <source>
        <dbReference type="ARBA" id="ARBA00047428"/>
    </source>
</evidence>
<reference evidence="9 10" key="1">
    <citation type="submission" date="2018-06" db="EMBL/GenBank/DDBJ databases">
        <title>Complete genome of Desulfovibrio marinus P48SEP.</title>
        <authorList>
            <person name="Crispim J.S."/>
            <person name="Vidigal P.M.P."/>
            <person name="Silva L.C.F."/>
            <person name="Araujo L.C."/>
            <person name="Laguardia C.N."/>
            <person name="Dias R.S."/>
            <person name="Sousa M.P."/>
            <person name="Paula S.O."/>
            <person name="Silva C."/>
        </authorList>
    </citation>
    <scope>NUCLEOTIDE SEQUENCE [LARGE SCALE GENOMIC DNA]</scope>
    <source>
        <strain evidence="9 10">P48SEP</strain>
    </source>
</reference>
<dbReference type="Pfam" id="PF01467">
    <property type="entry name" value="CTP_transf_like"/>
    <property type="match status" value="1"/>
</dbReference>
<proteinExistence type="predicted"/>
<evidence type="ECO:0000256" key="4">
    <source>
        <dbReference type="ARBA" id="ARBA00022741"/>
    </source>
</evidence>
<evidence type="ECO:0000256" key="6">
    <source>
        <dbReference type="ARBA" id="ARBA00023277"/>
    </source>
</evidence>
<comment type="catalytic activity">
    <reaction evidence="7">
        <text>D-glycero-beta-D-manno-heptose 1-phosphate + ATP + H(+) = ADP-D-glycero-beta-D-manno-heptose + diphosphate</text>
        <dbReference type="Rhea" id="RHEA:27465"/>
        <dbReference type="ChEBI" id="CHEBI:15378"/>
        <dbReference type="ChEBI" id="CHEBI:30616"/>
        <dbReference type="ChEBI" id="CHEBI:33019"/>
        <dbReference type="ChEBI" id="CHEBI:59967"/>
        <dbReference type="ChEBI" id="CHEBI:61593"/>
        <dbReference type="EC" id="2.7.7.70"/>
    </reaction>
</comment>
<feature type="domain" description="Cytidyltransferase-like" evidence="8">
    <location>
        <begin position="43"/>
        <end position="139"/>
    </location>
</feature>
<dbReference type="InterPro" id="IPR014729">
    <property type="entry name" value="Rossmann-like_a/b/a_fold"/>
</dbReference>
<dbReference type="OrthoDB" id="9795543at2"/>
<evidence type="ECO:0000256" key="5">
    <source>
        <dbReference type="ARBA" id="ARBA00022840"/>
    </source>
</evidence>
<dbReference type="RefSeq" id="WP_144307071.1">
    <property type="nucleotide sequence ID" value="NZ_QMIF01000018.1"/>
</dbReference>
<dbReference type="InterPro" id="IPR050385">
    <property type="entry name" value="Archaeal_FAD_synthase"/>
</dbReference>
<dbReference type="InterPro" id="IPR004821">
    <property type="entry name" value="Cyt_trans-like"/>
</dbReference>
<dbReference type="Gene3D" id="3.40.50.620">
    <property type="entry name" value="HUPs"/>
    <property type="match status" value="1"/>
</dbReference>
<dbReference type="SUPFAM" id="SSF52374">
    <property type="entry name" value="Nucleotidylyl transferase"/>
    <property type="match status" value="1"/>
</dbReference>
<evidence type="ECO:0000313" key="10">
    <source>
        <dbReference type="Proteomes" id="UP000434052"/>
    </source>
</evidence>
<keyword evidence="2 9" id="KW-0808">Transferase</keyword>
<keyword evidence="4" id="KW-0547">Nucleotide-binding</keyword>
<dbReference type="Proteomes" id="UP000434052">
    <property type="component" value="Unassembled WGS sequence"/>
</dbReference>
<sequence>MADHVNAPQLGNLEVPPHPGVLERAAVAERVAAHKKAGASVVFTNGCFDLLHPGHVDLLARARFLGDILVVGLNTDASVQRLGKGPGRPVMPFAARAYVLAHLTSVDYVTGFDEDTPYELIKLLRPQVLVKGGDWPVDTIVGADTVQSDGGLVVSLPLLQGFSTSSTVSRILDTCGQGRQ</sequence>
<dbReference type="EMBL" id="QMIF01000018">
    <property type="protein sequence ID" value="TVM31014.1"/>
    <property type="molecule type" value="Genomic_DNA"/>
</dbReference>
<organism evidence="9 10">
    <name type="scientific">Oceanidesulfovibrio marinus</name>
    <dbReference type="NCBI Taxonomy" id="370038"/>
    <lineage>
        <taxon>Bacteria</taxon>
        <taxon>Pseudomonadati</taxon>
        <taxon>Thermodesulfobacteriota</taxon>
        <taxon>Desulfovibrionia</taxon>
        <taxon>Desulfovibrionales</taxon>
        <taxon>Desulfovibrionaceae</taxon>
        <taxon>Oceanidesulfovibrio</taxon>
    </lineage>
</organism>
<evidence type="ECO:0000256" key="2">
    <source>
        <dbReference type="ARBA" id="ARBA00022679"/>
    </source>
</evidence>